<dbReference type="RefSeq" id="WP_382397839.1">
    <property type="nucleotide sequence ID" value="NZ_JBHSWH010000001.1"/>
</dbReference>
<dbReference type="InterPro" id="IPR012349">
    <property type="entry name" value="Split_barrel_FMN-bd"/>
</dbReference>
<evidence type="ECO:0000313" key="3">
    <source>
        <dbReference type="Proteomes" id="UP001596298"/>
    </source>
</evidence>
<dbReference type="Proteomes" id="UP001596298">
    <property type="component" value="Unassembled WGS sequence"/>
</dbReference>
<organism evidence="2 3">
    <name type="scientific">Flexivirga alba</name>
    <dbReference type="NCBI Taxonomy" id="702742"/>
    <lineage>
        <taxon>Bacteria</taxon>
        <taxon>Bacillati</taxon>
        <taxon>Actinomycetota</taxon>
        <taxon>Actinomycetes</taxon>
        <taxon>Micrococcales</taxon>
        <taxon>Dermacoccaceae</taxon>
        <taxon>Flexivirga</taxon>
    </lineage>
</organism>
<proteinExistence type="predicted"/>
<gene>
    <name evidence="2" type="ORF">ACFQDH_01615</name>
</gene>
<dbReference type="Pfam" id="PF01243">
    <property type="entry name" value="PNPOx_N"/>
    <property type="match status" value="1"/>
</dbReference>
<dbReference type="Gene3D" id="2.30.110.10">
    <property type="entry name" value="Electron Transport, Fmn-binding Protein, Chain A"/>
    <property type="match status" value="1"/>
</dbReference>
<accession>A0ABW2AAX2</accession>
<name>A0ABW2AAX2_9MICO</name>
<reference evidence="3" key="1">
    <citation type="journal article" date="2019" name="Int. J. Syst. Evol. Microbiol.">
        <title>The Global Catalogue of Microorganisms (GCM) 10K type strain sequencing project: providing services to taxonomists for standard genome sequencing and annotation.</title>
        <authorList>
            <consortium name="The Broad Institute Genomics Platform"/>
            <consortium name="The Broad Institute Genome Sequencing Center for Infectious Disease"/>
            <person name="Wu L."/>
            <person name="Ma J."/>
        </authorList>
    </citation>
    <scope>NUCLEOTIDE SEQUENCE [LARGE SCALE GENOMIC DNA]</scope>
    <source>
        <strain evidence="3">CCUG 58127</strain>
    </source>
</reference>
<keyword evidence="3" id="KW-1185">Reference proteome</keyword>
<feature type="domain" description="Pyridoxamine 5'-phosphate oxidase N-terminal" evidence="1">
    <location>
        <begin position="5"/>
        <end position="76"/>
    </location>
</feature>
<dbReference type="SUPFAM" id="SSF50475">
    <property type="entry name" value="FMN-binding split barrel"/>
    <property type="match status" value="1"/>
</dbReference>
<dbReference type="EMBL" id="JBHSWH010000001">
    <property type="protein sequence ID" value="MFC6703998.1"/>
    <property type="molecule type" value="Genomic_DNA"/>
</dbReference>
<comment type="caution">
    <text evidence="2">The sequence shown here is derived from an EMBL/GenBank/DDBJ whole genome shotgun (WGS) entry which is preliminary data.</text>
</comment>
<sequence length="150" mass="15916">MNNAVSVLANNRYLVLGTVDTEGNPWTTPVFFAMLDDDRLCWVSSPQSRHSRNIAAHPAIAITVFDSSVPVGSAEAAYFEAIAAPVAEQAVGGAVIALNSRLPDGKQLSTEDLEPAGPLVAYAAAIRRRFVLVRGGSPHSTHAFDTTVEI</sequence>
<dbReference type="InterPro" id="IPR011576">
    <property type="entry name" value="Pyridox_Oxase_N"/>
</dbReference>
<evidence type="ECO:0000313" key="2">
    <source>
        <dbReference type="EMBL" id="MFC6703998.1"/>
    </source>
</evidence>
<protein>
    <submittedName>
        <fullName evidence="2">Pyridoxamine 5'-phosphate oxidase family protein</fullName>
    </submittedName>
</protein>
<evidence type="ECO:0000259" key="1">
    <source>
        <dbReference type="Pfam" id="PF01243"/>
    </source>
</evidence>